<dbReference type="Pfam" id="PF07727">
    <property type="entry name" value="RVT_2"/>
    <property type="match status" value="1"/>
</dbReference>
<organism evidence="2 3">
    <name type="scientific">Phytophthora palmivora</name>
    <dbReference type="NCBI Taxonomy" id="4796"/>
    <lineage>
        <taxon>Eukaryota</taxon>
        <taxon>Sar</taxon>
        <taxon>Stramenopiles</taxon>
        <taxon>Oomycota</taxon>
        <taxon>Peronosporomycetes</taxon>
        <taxon>Peronosporales</taxon>
        <taxon>Peronosporaceae</taxon>
        <taxon>Phytophthora</taxon>
    </lineage>
</organism>
<dbReference type="EMBL" id="NCKW01000038">
    <property type="protein sequence ID" value="POM81640.1"/>
    <property type="molecule type" value="Genomic_DNA"/>
</dbReference>
<gene>
    <name evidence="2" type="ORF">PHPALM_356</name>
</gene>
<comment type="caution">
    <text evidence="2">The sequence shown here is derived from an EMBL/GenBank/DDBJ whole genome shotgun (WGS) entry which is preliminary data.</text>
</comment>
<dbReference type="OrthoDB" id="117958at2759"/>
<evidence type="ECO:0000313" key="2">
    <source>
        <dbReference type="EMBL" id="POM81640.1"/>
    </source>
</evidence>
<name>A0A2P4YV26_9STRA</name>
<dbReference type="AlphaFoldDB" id="A0A2P4YV26"/>
<proteinExistence type="predicted"/>
<accession>A0A2P4YV26</accession>
<dbReference type="Proteomes" id="UP000237271">
    <property type="component" value="Unassembled WGS sequence"/>
</dbReference>
<sequence length="161" mass="18917">MDVEMAALKDKRILRQIPRSELPSGQQTIKTMCFLRDINTAYLNAALGIKQYLEEVEGYPCDDNGMKYIIEKDLYGLRQSGREWHSEVNRWFVEYGFNQCETARIRYRTFLDKDYGLKDQGLLNTYLDVQVEQNADSIKIHQTKYCEKNYRAVQLSGRTPK</sequence>
<dbReference type="InterPro" id="IPR013103">
    <property type="entry name" value="RVT_2"/>
</dbReference>
<protein>
    <submittedName>
        <fullName evidence="2">Retrotransposon Polyprotein</fullName>
    </submittedName>
</protein>
<evidence type="ECO:0000259" key="1">
    <source>
        <dbReference type="Pfam" id="PF07727"/>
    </source>
</evidence>
<evidence type="ECO:0000313" key="3">
    <source>
        <dbReference type="Proteomes" id="UP000237271"/>
    </source>
</evidence>
<reference evidence="2 3" key="1">
    <citation type="journal article" date="2017" name="Genome Biol. Evol.">
        <title>Phytophthora megakarya and P. palmivora, closely related causal agents of cacao black pod rot, underwent increases in genome sizes and gene numbers by different mechanisms.</title>
        <authorList>
            <person name="Ali S.S."/>
            <person name="Shao J."/>
            <person name="Lary D.J."/>
            <person name="Kronmiller B."/>
            <person name="Shen D."/>
            <person name="Strem M.D."/>
            <person name="Amoako-Attah I."/>
            <person name="Akrofi A.Y."/>
            <person name="Begoude B.A."/>
            <person name="Ten Hoopen G.M."/>
            <person name="Coulibaly K."/>
            <person name="Kebe B.I."/>
            <person name="Melnick R.L."/>
            <person name="Guiltinan M.J."/>
            <person name="Tyler B.M."/>
            <person name="Meinhardt L.W."/>
            <person name="Bailey B.A."/>
        </authorList>
    </citation>
    <scope>NUCLEOTIDE SEQUENCE [LARGE SCALE GENOMIC DNA]</scope>
    <source>
        <strain evidence="3">sbr112.9</strain>
    </source>
</reference>
<feature type="domain" description="Reverse transcriptase Ty1/copia-type" evidence="1">
    <location>
        <begin position="35"/>
        <end position="102"/>
    </location>
</feature>
<keyword evidence="3" id="KW-1185">Reference proteome</keyword>